<feature type="domain" description="Baseplate hub protein gp44-like N-terminal" evidence="1">
    <location>
        <begin position="4"/>
        <end position="95"/>
    </location>
</feature>
<evidence type="ECO:0000259" key="2">
    <source>
        <dbReference type="Pfam" id="PF21929"/>
    </source>
</evidence>
<dbReference type="Proteomes" id="UP000184159">
    <property type="component" value="Unassembled WGS sequence"/>
</dbReference>
<name>A0A1M5FAD5_VIBGA</name>
<dbReference type="InterPro" id="IPR053982">
    <property type="entry name" value="Gp44/GpP-like_C"/>
</dbReference>
<evidence type="ECO:0000259" key="1">
    <source>
        <dbReference type="Pfam" id="PF21683"/>
    </source>
</evidence>
<dbReference type="AlphaFoldDB" id="A0A1M5FAD5"/>
<organism evidence="4 5">
    <name type="scientific">Vibrio gazogenes DSM 21264 = NBRC 103151</name>
    <dbReference type="NCBI Taxonomy" id="1123492"/>
    <lineage>
        <taxon>Bacteria</taxon>
        <taxon>Pseudomonadati</taxon>
        <taxon>Pseudomonadota</taxon>
        <taxon>Gammaproteobacteria</taxon>
        <taxon>Vibrionales</taxon>
        <taxon>Vibrionaceae</taxon>
        <taxon>Vibrio</taxon>
    </lineage>
</organism>
<dbReference type="Gene3D" id="3.55.50.10">
    <property type="entry name" value="Baseplate protein-like domains"/>
    <property type="match status" value="1"/>
</dbReference>
<evidence type="ECO:0000259" key="3">
    <source>
        <dbReference type="Pfam" id="PF22255"/>
    </source>
</evidence>
<dbReference type="InterPro" id="IPR053981">
    <property type="entry name" value="Gp44/GpP-like_2nd"/>
</dbReference>
<proteinExistence type="predicted"/>
<accession>A0A1M5FAD5</accession>
<protein>
    <submittedName>
        <fullName evidence="4">Mu-like prophage tail protein gpP</fullName>
    </submittedName>
</protein>
<dbReference type="Pfam" id="PF22255">
    <property type="entry name" value="Gp44-like_2nd"/>
    <property type="match status" value="1"/>
</dbReference>
<feature type="domain" description="Baseplate hub protein gp44/GpP-like C-terminal" evidence="2">
    <location>
        <begin position="259"/>
        <end position="341"/>
    </location>
</feature>
<dbReference type="Gene3D" id="2.30.300.10">
    <property type="entry name" value="Baseplate protein-like domain - beta roll fold"/>
    <property type="match status" value="1"/>
</dbReference>
<dbReference type="SUPFAM" id="SSF69279">
    <property type="entry name" value="Phage tail proteins"/>
    <property type="match status" value="2"/>
</dbReference>
<gene>
    <name evidence="4" type="ORF">SAMN02745781_03417</name>
</gene>
<keyword evidence="5" id="KW-1185">Reference proteome</keyword>
<dbReference type="Pfam" id="PF21929">
    <property type="entry name" value="GpP_4th"/>
    <property type="match status" value="1"/>
</dbReference>
<dbReference type="InterPro" id="IPR049354">
    <property type="entry name" value="GpP-like_N"/>
</dbReference>
<dbReference type="InterPro" id="IPR026276">
    <property type="entry name" value="Baseplate_GpP"/>
</dbReference>
<feature type="domain" description="Baseplate hub protein gp44/GpP-like second" evidence="3">
    <location>
        <begin position="97"/>
        <end position="180"/>
    </location>
</feature>
<evidence type="ECO:0000313" key="4">
    <source>
        <dbReference type="EMBL" id="SHF88550.1"/>
    </source>
</evidence>
<dbReference type="Gene3D" id="3.30.1920.10">
    <property type="entry name" value="Baseplate protein-like domains - 2 layer sandwich fold"/>
    <property type="match status" value="1"/>
</dbReference>
<dbReference type="RefSeq" id="WP_072962006.1">
    <property type="nucleotide sequence ID" value="NZ_FQUH01000019.1"/>
</dbReference>
<dbReference type="InterPro" id="IPR023399">
    <property type="entry name" value="Baseplate-like_2-layer_sand"/>
</dbReference>
<dbReference type="PIRSF" id="PIRSF004440">
    <property type="entry name" value="GpP"/>
    <property type="match status" value="1"/>
</dbReference>
<sequence>MADKIVLSAGGNVYEGWTKIRITRSLEAMAGSFDLELTHKWDGSDSKYKAFMKPIQQGAPCVVKIGNDKVITGYVDDWVPSYDDSKVMISVSGRDKTSDLIDCSIIYPSGQFMNQTFTQIAKTVCQPFSINVVVETDAGAAFTKVQIEQGETPHELLTRLARQRGLLLTTNGEGDLVITRASTKRAGVSLILGENIKAARGRFSWRERYSQFKVKGSGIDWNDAGPEVAGGIEAIVRDSEIGRYRPLIIVNDEITTADGASKRGQWERQRSIGRSNTAEYTVAGWRIPQTGKVWNVNQIVPVQDDIVGLNEDMLINTIMFSEEEDSGRIAVIGVVRPDALKMPAQEKIEVVKGW</sequence>
<reference evidence="5" key="1">
    <citation type="submission" date="2016-11" db="EMBL/GenBank/DDBJ databases">
        <authorList>
            <person name="Varghese N."/>
            <person name="Submissions S."/>
        </authorList>
    </citation>
    <scope>NUCLEOTIDE SEQUENCE [LARGE SCALE GENOMIC DNA]</scope>
    <source>
        <strain evidence="5">DSM 21264</strain>
    </source>
</reference>
<dbReference type="Pfam" id="PF21683">
    <property type="entry name" value="GpP-like_1st"/>
    <property type="match status" value="1"/>
</dbReference>
<dbReference type="EMBL" id="FQUH01000019">
    <property type="protein sequence ID" value="SHF88550.1"/>
    <property type="molecule type" value="Genomic_DNA"/>
</dbReference>
<evidence type="ECO:0000313" key="5">
    <source>
        <dbReference type="Proteomes" id="UP000184159"/>
    </source>
</evidence>